<dbReference type="EMBL" id="JAVDRP010000008">
    <property type="protein sequence ID" value="MDR6410760.1"/>
    <property type="molecule type" value="Genomic_DNA"/>
</dbReference>
<sequence>MGRRPGIARVSNYQAHAAAKKVTDSEPPSCSKPPLPVGKAV</sequence>
<keyword evidence="3" id="KW-1185">Reference proteome</keyword>
<reference evidence="2 3" key="1">
    <citation type="submission" date="2023-07" db="EMBL/GenBank/DDBJ databases">
        <title>Sorghum-associated microbial communities from plants grown in Nebraska, USA.</title>
        <authorList>
            <person name="Schachtman D."/>
        </authorList>
    </citation>
    <scope>NUCLEOTIDE SEQUENCE [LARGE SCALE GENOMIC DNA]</scope>
    <source>
        <strain evidence="2 3">DS1316</strain>
    </source>
</reference>
<organism evidence="2 3">
    <name type="scientific">Paraburkholderia terricola</name>
    <dbReference type="NCBI Taxonomy" id="169427"/>
    <lineage>
        <taxon>Bacteria</taxon>
        <taxon>Pseudomonadati</taxon>
        <taxon>Pseudomonadota</taxon>
        <taxon>Betaproteobacteria</taxon>
        <taxon>Burkholderiales</taxon>
        <taxon>Burkholderiaceae</taxon>
        <taxon>Paraburkholderia</taxon>
    </lineage>
</organism>
<dbReference type="Proteomes" id="UP001264340">
    <property type="component" value="Unassembled WGS sequence"/>
</dbReference>
<name>A0ABU1LW58_9BURK</name>
<evidence type="ECO:0000313" key="3">
    <source>
        <dbReference type="Proteomes" id="UP001264340"/>
    </source>
</evidence>
<feature type="region of interest" description="Disordered" evidence="1">
    <location>
        <begin position="1"/>
        <end position="41"/>
    </location>
</feature>
<protein>
    <submittedName>
        <fullName evidence="2">Uncharacterized protein</fullName>
    </submittedName>
</protein>
<evidence type="ECO:0000313" key="2">
    <source>
        <dbReference type="EMBL" id="MDR6410760.1"/>
    </source>
</evidence>
<accession>A0ABU1LW58</accession>
<proteinExistence type="predicted"/>
<evidence type="ECO:0000256" key="1">
    <source>
        <dbReference type="SAM" id="MobiDB-lite"/>
    </source>
</evidence>
<feature type="compositionally biased region" description="Pro residues" evidence="1">
    <location>
        <begin position="30"/>
        <end position="41"/>
    </location>
</feature>
<comment type="caution">
    <text evidence="2">The sequence shown here is derived from an EMBL/GenBank/DDBJ whole genome shotgun (WGS) entry which is preliminary data.</text>
</comment>
<gene>
    <name evidence="2" type="ORF">J2804_004185</name>
</gene>